<evidence type="ECO:0000313" key="2">
    <source>
        <dbReference type="Proteomes" id="UP000234335"/>
    </source>
</evidence>
<dbReference type="RefSeq" id="WP_101540174.1">
    <property type="nucleotide sequence ID" value="NZ_CALTZC010000018.1"/>
</dbReference>
<gene>
    <name evidence="1" type="ORF">CYJ34_04790</name>
</gene>
<dbReference type="GO" id="GO:0006261">
    <property type="term" value="P:DNA-templated DNA replication"/>
    <property type="evidence" value="ECO:0007669"/>
    <property type="project" value="TreeGrafter"/>
</dbReference>
<dbReference type="PANTHER" id="PTHR11669:SF8">
    <property type="entry name" value="DNA POLYMERASE III SUBUNIT DELTA"/>
    <property type="match status" value="1"/>
</dbReference>
<dbReference type="InterPro" id="IPR027417">
    <property type="entry name" value="P-loop_NTPase"/>
</dbReference>
<reference evidence="1 2" key="1">
    <citation type="submission" date="2017-12" db="EMBL/GenBank/DDBJ databases">
        <title>Phylogenetic diversity of female urinary microbiome.</title>
        <authorList>
            <person name="Thomas-White K."/>
            <person name="Wolfe A.J."/>
        </authorList>
    </citation>
    <scope>NUCLEOTIDE SEQUENCE [LARGE SCALE GENOMIC DNA]</scope>
    <source>
        <strain evidence="1 2">UMB0119</strain>
    </source>
</reference>
<dbReference type="Proteomes" id="UP000234335">
    <property type="component" value="Unassembled WGS sequence"/>
</dbReference>
<protein>
    <submittedName>
        <fullName evidence="1">DNA polymerase III subunit delta</fullName>
    </submittedName>
</protein>
<name>A0A2I1MAC8_9FIRM</name>
<organism evidence="1 2">
    <name type="scientific">Anaerococcus octavius</name>
    <dbReference type="NCBI Taxonomy" id="54007"/>
    <lineage>
        <taxon>Bacteria</taxon>
        <taxon>Bacillati</taxon>
        <taxon>Bacillota</taxon>
        <taxon>Tissierellia</taxon>
        <taxon>Tissierellales</taxon>
        <taxon>Peptoniphilaceae</taxon>
        <taxon>Anaerococcus</taxon>
    </lineage>
</organism>
<dbReference type="Gene3D" id="3.40.50.300">
    <property type="entry name" value="P-loop containing nucleotide triphosphate hydrolases"/>
    <property type="match status" value="1"/>
</dbReference>
<proteinExistence type="predicted"/>
<accession>A0A2I1MAC8</accession>
<dbReference type="EMBL" id="PKGS01000002">
    <property type="protein sequence ID" value="PKZ17103.1"/>
    <property type="molecule type" value="Genomic_DNA"/>
</dbReference>
<sequence>MIDLNRQINQNTLSHAYIFESANEEYNLDYALNFAKKIFENKGVFVDNDLNPDLYIIDKGKDIIDIQSIRTLLKDTALKPSNNIIKIYIIHNSHNMRTEGFNAMLKTLEELKNYNIVIFTTKNKDLLLPTIKSRCQIIRLDADENENKIDISKLAEILAEVYRGNISQFYQNKAFFEIYKSEADIMFDGLIDVFDIVLKEKYTYNQDNTDLNVKKLSAMHLDHIEEVINLLYTIKIGLKNNINYDLAIEEVIFSIYKGGMN</sequence>
<dbReference type="PANTHER" id="PTHR11669">
    <property type="entry name" value="REPLICATION FACTOR C / DNA POLYMERASE III GAMMA-TAU SUBUNIT"/>
    <property type="match status" value="1"/>
</dbReference>
<comment type="caution">
    <text evidence="1">The sequence shown here is derived from an EMBL/GenBank/DDBJ whole genome shotgun (WGS) entry which is preliminary data.</text>
</comment>
<keyword evidence="2" id="KW-1185">Reference proteome</keyword>
<dbReference type="InterPro" id="IPR050238">
    <property type="entry name" value="DNA_Rep/Repair_Clamp_Loader"/>
</dbReference>
<evidence type="ECO:0000313" key="1">
    <source>
        <dbReference type="EMBL" id="PKZ17103.1"/>
    </source>
</evidence>
<dbReference type="SUPFAM" id="SSF52540">
    <property type="entry name" value="P-loop containing nucleoside triphosphate hydrolases"/>
    <property type="match status" value="1"/>
</dbReference>
<dbReference type="Pfam" id="PF13177">
    <property type="entry name" value="DNA_pol3_delta2"/>
    <property type="match status" value="1"/>
</dbReference>
<dbReference type="AlphaFoldDB" id="A0A2I1MAC8"/>